<feature type="signal peptide" evidence="1">
    <location>
        <begin position="1"/>
        <end position="20"/>
    </location>
</feature>
<keyword evidence="1" id="KW-0732">Signal</keyword>
<keyword evidence="3" id="KW-1185">Reference proteome</keyword>
<gene>
    <name evidence="2" type="ORF">CU102_27705</name>
</gene>
<dbReference type="RefSeq" id="WP_106714274.1">
    <property type="nucleotide sequence ID" value="NZ_PGGO01000044.1"/>
</dbReference>
<dbReference type="OrthoDB" id="8117315at2"/>
<evidence type="ECO:0008006" key="4">
    <source>
        <dbReference type="Google" id="ProtNLM"/>
    </source>
</evidence>
<evidence type="ECO:0000313" key="2">
    <source>
        <dbReference type="EMBL" id="PSH59236.1"/>
    </source>
</evidence>
<protein>
    <recommendedName>
        <fullName evidence="4">DUF1344 domain-containing protein</fullName>
    </recommendedName>
</protein>
<feature type="chain" id="PRO_5015175184" description="DUF1344 domain-containing protein" evidence="1">
    <location>
        <begin position="21"/>
        <end position="117"/>
    </location>
</feature>
<comment type="caution">
    <text evidence="2">The sequence shown here is derived from an EMBL/GenBank/DDBJ whole genome shotgun (WGS) entry which is preliminary data.</text>
</comment>
<name>A0A2P7AYF2_9HYPH</name>
<evidence type="ECO:0000313" key="3">
    <source>
        <dbReference type="Proteomes" id="UP000241444"/>
    </source>
</evidence>
<dbReference type="Proteomes" id="UP000241444">
    <property type="component" value="Unassembled WGS sequence"/>
</dbReference>
<proteinExistence type="predicted"/>
<organism evidence="2 3">
    <name type="scientific">Phyllobacterium brassicacearum</name>
    <dbReference type="NCBI Taxonomy" id="314235"/>
    <lineage>
        <taxon>Bacteria</taxon>
        <taxon>Pseudomonadati</taxon>
        <taxon>Pseudomonadota</taxon>
        <taxon>Alphaproteobacteria</taxon>
        <taxon>Hyphomicrobiales</taxon>
        <taxon>Phyllobacteriaceae</taxon>
        <taxon>Phyllobacterium</taxon>
    </lineage>
</organism>
<evidence type="ECO:0000256" key="1">
    <source>
        <dbReference type="SAM" id="SignalP"/>
    </source>
</evidence>
<sequence length="117" mass="12474">MKKMLLVISALALTTGVATAAQGQRTYTSAMKAVHTMNAPAAQMVSATGTVESFDPQSKVVQLTTGTKYQLPTNANVRGVAIGSKVKITWKAQDPYGTSFGNNESDEFRATRLVVIH</sequence>
<reference evidence="3" key="1">
    <citation type="submission" date="2017-11" db="EMBL/GenBank/DDBJ databases">
        <authorList>
            <person name="Kuznetsova I."/>
            <person name="Sazanova A."/>
            <person name="Chirak E."/>
            <person name="Safronova V."/>
            <person name="Willems A."/>
        </authorList>
    </citation>
    <scope>NUCLEOTIDE SEQUENCE [LARGE SCALE GENOMIC DNA]</scope>
    <source>
        <strain evidence="3">STM 196</strain>
    </source>
</reference>
<dbReference type="EMBL" id="PGGO01000044">
    <property type="protein sequence ID" value="PSH59236.1"/>
    <property type="molecule type" value="Genomic_DNA"/>
</dbReference>
<accession>A0A2P7AYF2</accession>
<dbReference type="AlphaFoldDB" id="A0A2P7AYF2"/>